<name>A0ACB8X682_9TELE</name>
<evidence type="ECO:0000313" key="1">
    <source>
        <dbReference type="EMBL" id="KAI3375249.1"/>
    </source>
</evidence>
<feature type="non-terminal residue" evidence="1">
    <location>
        <position position="225"/>
    </location>
</feature>
<proteinExistence type="predicted"/>
<accession>A0ACB8X682</accession>
<comment type="caution">
    <text evidence="1">The sequence shown here is derived from an EMBL/GenBank/DDBJ whole genome shotgun (WGS) entry which is preliminary data.</text>
</comment>
<dbReference type="EMBL" id="CM041533">
    <property type="protein sequence ID" value="KAI3375249.1"/>
    <property type="molecule type" value="Genomic_DNA"/>
</dbReference>
<gene>
    <name evidence="1" type="ORF">L3Q82_021750</name>
</gene>
<keyword evidence="2" id="KW-1185">Reference proteome</keyword>
<evidence type="ECO:0000313" key="2">
    <source>
        <dbReference type="Proteomes" id="UP000831701"/>
    </source>
</evidence>
<organism evidence="1 2">
    <name type="scientific">Scortum barcoo</name>
    <name type="common">barcoo grunter</name>
    <dbReference type="NCBI Taxonomy" id="214431"/>
    <lineage>
        <taxon>Eukaryota</taxon>
        <taxon>Metazoa</taxon>
        <taxon>Chordata</taxon>
        <taxon>Craniata</taxon>
        <taxon>Vertebrata</taxon>
        <taxon>Euteleostomi</taxon>
        <taxon>Actinopterygii</taxon>
        <taxon>Neopterygii</taxon>
        <taxon>Teleostei</taxon>
        <taxon>Neoteleostei</taxon>
        <taxon>Acanthomorphata</taxon>
        <taxon>Eupercaria</taxon>
        <taxon>Centrarchiformes</taxon>
        <taxon>Terapontoidei</taxon>
        <taxon>Terapontidae</taxon>
        <taxon>Scortum</taxon>
    </lineage>
</organism>
<reference evidence="1" key="1">
    <citation type="submission" date="2022-04" db="EMBL/GenBank/DDBJ databases">
        <title>Jade perch genome.</title>
        <authorList>
            <person name="Chao B."/>
        </authorList>
    </citation>
    <scope>NUCLEOTIDE SEQUENCE</scope>
    <source>
        <strain evidence="1">CB-2022</strain>
    </source>
</reference>
<sequence length="225" mass="25341">MSPDCYKHSPKESTNTTPRVEEQVQSAAEADEELEMKDPRTAQPPDLAPAGGLPYNIKQSVRYHERKSDDGVNGCRGVTDSHPPVEPLPSHEEEEQTEEEDAENENIKAPVELIMEFLRSVMSKDLQLASRLCQMILIFEPDNLEASEFLPLIKKKLLEAEQEAEQSTEEEEEDEDDDEDDDNDKDNSESDEESSQSSSCSSSSHSSPSQSDEDEEEEKRGSRHK</sequence>
<protein>
    <submittedName>
        <fullName evidence="1">Uncharacterized protein</fullName>
    </submittedName>
</protein>
<dbReference type="Proteomes" id="UP000831701">
    <property type="component" value="Chromosome 3"/>
</dbReference>